<name>A0A0X3PCP2_SCHSO</name>
<feature type="domain" description="Ribosomal protein eL8/eL30/eS12/Gadd45" evidence="5">
    <location>
        <begin position="53"/>
        <end position="146"/>
    </location>
</feature>
<accession>A0A0X3PCP2</accession>
<sequence length="173" mass="19265">MHGMDLLIAGTPNSSIFCVLVHHYKPAHFFESSKWYLLVFWQMDIVELDLNSAVREVLKNATAANGLTCGLHECTKAIVQRKAICCFLAESCNEAAYSSLIEALCREQEIPLISFPDGKTLGEMAGLCKLDRQGLPRKVVASSCIVVKDIGEESRGWKYLVDKYRIPVVSRQG</sequence>
<keyword evidence="3 4" id="KW-0687">Ribonucleoprotein</keyword>
<dbReference type="InterPro" id="IPR029064">
    <property type="entry name" value="Ribosomal_eL30-like_sf"/>
</dbReference>
<dbReference type="EMBL" id="GEEE01018249">
    <property type="protein sequence ID" value="JAP44976.1"/>
    <property type="molecule type" value="Transcribed_RNA"/>
</dbReference>
<organism evidence="6">
    <name type="scientific">Schistocephalus solidus</name>
    <name type="common">Tapeworm</name>
    <dbReference type="NCBI Taxonomy" id="70667"/>
    <lineage>
        <taxon>Eukaryota</taxon>
        <taxon>Metazoa</taxon>
        <taxon>Spiralia</taxon>
        <taxon>Lophotrochozoa</taxon>
        <taxon>Platyhelminthes</taxon>
        <taxon>Cestoda</taxon>
        <taxon>Eucestoda</taxon>
        <taxon>Diphyllobothriidea</taxon>
        <taxon>Diphyllobothriidae</taxon>
        <taxon>Schistocephalus</taxon>
    </lineage>
</organism>
<dbReference type="GO" id="GO:0005840">
    <property type="term" value="C:ribosome"/>
    <property type="evidence" value="ECO:0007669"/>
    <property type="project" value="UniProtKB-KW"/>
</dbReference>
<dbReference type="GO" id="GO:1990904">
    <property type="term" value="C:ribonucleoprotein complex"/>
    <property type="evidence" value="ECO:0007669"/>
    <property type="project" value="UniProtKB-KW"/>
</dbReference>
<dbReference type="Pfam" id="PF01248">
    <property type="entry name" value="Ribosomal_L7Ae"/>
    <property type="match status" value="1"/>
</dbReference>
<proteinExistence type="inferred from homology"/>
<dbReference type="GO" id="GO:0006412">
    <property type="term" value="P:translation"/>
    <property type="evidence" value="ECO:0007669"/>
    <property type="project" value="InterPro"/>
</dbReference>
<dbReference type="InterPro" id="IPR004038">
    <property type="entry name" value="Ribosomal_eL8/eL30/eS12/Gad45"/>
</dbReference>
<evidence type="ECO:0000256" key="1">
    <source>
        <dbReference type="ARBA" id="ARBA00005824"/>
    </source>
</evidence>
<evidence type="ECO:0000259" key="5">
    <source>
        <dbReference type="Pfam" id="PF01248"/>
    </source>
</evidence>
<evidence type="ECO:0000256" key="4">
    <source>
        <dbReference type="RuleBase" id="RU000670"/>
    </source>
</evidence>
<keyword evidence="2 4" id="KW-0689">Ribosomal protein</keyword>
<dbReference type="PRINTS" id="PR00972">
    <property type="entry name" value="RIBSOMALS12E"/>
</dbReference>
<dbReference type="PANTHER" id="PTHR11843">
    <property type="entry name" value="40S RIBOSOMAL PROTEIN S12"/>
    <property type="match status" value="1"/>
</dbReference>
<reference evidence="6" key="1">
    <citation type="submission" date="2016-01" db="EMBL/GenBank/DDBJ databases">
        <title>Reference transcriptome for the parasite Schistocephalus solidus: insights into the molecular evolution of parasitism.</title>
        <authorList>
            <person name="Hebert F.O."/>
            <person name="Grambauer S."/>
            <person name="Barber I."/>
            <person name="Landry C.R."/>
            <person name="Aubin-Horth N."/>
        </authorList>
    </citation>
    <scope>NUCLEOTIDE SEQUENCE</scope>
</reference>
<evidence type="ECO:0000256" key="3">
    <source>
        <dbReference type="ARBA" id="ARBA00023274"/>
    </source>
</evidence>
<dbReference type="Gene3D" id="3.30.1330.30">
    <property type="match status" value="1"/>
</dbReference>
<evidence type="ECO:0000256" key="2">
    <source>
        <dbReference type="ARBA" id="ARBA00022980"/>
    </source>
</evidence>
<gene>
    <name evidence="6" type="primary">RS12</name>
    <name evidence="6" type="ORF">TR119059</name>
</gene>
<comment type="similarity">
    <text evidence="1 4">Belongs to the eukaryotic ribosomal protein eS12 family.</text>
</comment>
<dbReference type="AlphaFoldDB" id="A0A0X3PCP2"/>
<dbReference type="SUPFAM" id="SSF55315">
    <property type="entry name" value="L30e-like"/>
    <property type="match status" value="1"/>
</dbReference>
<dbReference type="GO" id="GO:0003735">
    <property type="term" value="F:structural constituent of ribosome"/>
    <property type="evidence" value="ECO:0007669"/>
    <property type="project" value="InterPro"/>
</dbReference>
<dbReference type="InterPro" id="IPR000530">
    <property type="entry name" value="Ribosomal_eS12"/>
</dbReference>
<evidence type="ECO:0000313" key="6">
    <source>
        <dbReference type="EMBL" id="JAP44976.1"/>
    </source>
</evidence>
<protein>
    <recommendedName>
        <fullName evidence="4">40S ribosomal protein S12</fullName>
    </recommendedName>
</protein>